<dbReference type="HOGENOM" id="CLU_110683_1_0_5"/>
<reference evidence="3" key="1">
    <citation type="submission" date="2010-12" db="EMBL/GenBank/DDBJ databases">
        <title>Complete sequence of chromosome 1 of Asticcacaulis excentricus CB 48.</title>
        <authorList>
            <consortium name="US DOE Joint Genome Institute"/>
            <person name="Lucas S."/>
            <person name="Copeland A."/>
            <person name="Lapidus A."/>
            <person name="Cheng J.-F."/>
            <person name="Bruce D."/>
            <person name="Goodwin L."/>
            <person name="Pitluck S."/>
            <person name="Teshima H."/>
            <person name="Davenport K."/>
            <person name="Detter J.C."/>
            <person name="Han C."/>
            <person name="Tapia R."/>
            <person name="Land M."/>
            <person name="Hauser L."/>
            <person name="Jeffries C."/>
            <person name="Kyrpides N."/>
            <person name="Ivanova N."/>
            <person name="Ovchinnikova G."/>
            <person name="Brun Y.V."/>
            <person name="Woyke T."/>
        </authorList>
    </citation>
    <scope>NUCLEOTIDE SEQUENCE [LARGE SCALE GENOMIC DNA]</scope>
    <source>
        <strain evidence="3">ATCC 15261 / DSM 4724 / KCTC 12464 / NCIMB 9791 / VKM B-1370 / CB 48</strain>
    </source>
</reference>
<dbReference type="STRING" id="573065.Astex_0297"/>
<gene>
    <name evidence="2" type="ordered locus">Astex_0297</name>
</gene>
<feature type="domain" description="Antitoxin SocA-like Panacea" evidence="1">
    <location>
        <begin position="26"/>
        <end position="125"/>
    </location>
</feature>
<dbReference type="KEGG" id="aex:Astex_0297"/>
<dbReference type="EMBL" id="CP002395">
    <property type="protein sequence ID" value="ADU11995.1"/>
    <property type="molecule type" value="Genomic_DNA"/>
</dbReference>
<proteinExistence type="predicted"/>
<dbReference type="Pfam" id="PF13274">
    <property type="entry name" value="SocA_Panacea"/>
    <property type="match status" value="1"/>
</dbReference>
<dbReference type="OrthoDB" id="9799173at2"/>
<organism evidence="2 3">
    <name type="scientific">Asticcacaulis excentricus (strain ATCC 15261 / DSM 4724 / KCTC 12464 / NCIMB 9791 / VKM B-1370 / CB 48)</name>
    <dbReference type="NCBI Taxonomy" id="573065"/>
    <lineage>
        <taxon>Bacteria</taxon>
        <taxon>Pseudomonadati</taxon>
        <taxon>Pseudomonadota</taxon>
        <taxon>Alphaproteobacteria</taxon>
        <taxon>Caulobacterales</taxon>
        <taxon>Caulobacteraceae</taxon>
        <taxon>Asticcacaulis</taxon>
    </lineage>
</organism>
<keyword evidence="3" id="KW-1185">Reference proteome</keyword>
<dbReference type="RefSeq" id="WP_013477829.1">
    <property type="nucleotide sequence ID" value="NC_014816.1"/>
</dbReference>
<name>E8RPL8_ASTEC</name>
<accession>E8RPL8</accession>
<sequence length="159" mass="18072">MPGHSATAIANEFVRLNGGPLDQMKLQKLVYMAHGWNLALNQEPLVKDRIEAWDGGPVFRAIWDHIKFFGISGSGFLVDPFARNPITTNALTPNERAVIDHVWKKYKPYTGHMLSEMTHQRGTPWYNSYLSGRNTAISDEAIRDHYLELARLGREQATH</sequence>
<evidence type="ECO:0000313" key="3">
    <source>
        <dbReference type="Proteomes" id="UP000001492"/>
    </source>
</evidence>
<evidence type="ECO:0000259" key="1">
    <source>
        <dbReference type="Pfam" id="PF13274"/>
    </source>
</evidence>
<protein>
    <submittedName>
        <fullName evidence="2">Uncharacterized phage-associated protein-like protein</fullName>
    </submittedName>
</protein>
<evidence type="ECO:0000313" key="2">
    <source>
        <dbReference type="EMBL" id="ADU11995.1"/>
    </source>
</evidence>
<dbReference type="AlphaFoldDB" id="E8RPL8"/>
<dbReference type="Proteomes" id="UP000001492">
    <property type="component" value="Chromosome 1"/>
</dbReference>
<dbReference type="InterPro" id="IPR025272">
    <property type="entry name" value="SocA_Panacea"/>
</dbReference>
<dbReference type="eggNOG" id="COG3600">
    <property type="taxonomic scope" value="Bacteria"/>
</dbReference>